<dbReference type="AlphaFoldDB" id="A0AAG5DVC8"/>
<proteinExistence type="predicted"/>
<feature type="compositionally biased region" description="Basic residues" evidence="1">
    <location>
        <begin position="41"/>
        <end position="58"/>
    </location>
</feature>
<evidence type="ECO:0000256" key="1">
    <source>
        <dbReference type="SAM" id="MobiDB-lite"/>
    </source>
</evidence>
<protein>
    <submittedName>
        <fullName evidence="2">Uncharacterized protein</fullName>
    </submittedName>
</protein>
<name>A0AAG5DVC8_ANOAO</name>
<evidence type="ECO:0000313" key="2">
    <source>
        <dbReference type="EnsemblMetazoa" id="ENSAATROPP014769"/>
    </source>
</evidence>
<organism evidence="2 3">
    <name type="scientific">Anopheles atroparvus</name>
    <name type="common">European mosquito</name>
    <dbReference type="NCBI Taxonomy" id="41427"/>
    <lineage>
        <taxon>Eukaryota</taxon>
        <taxon>Metazoa</taxon>
        <taxon>Ecdysozoa</taxon>
        <taxon>Arthropoda</taxon>
        <taxon>Hexapoda</taxon>
        <taxon>Insecta</taxon>
        <taxon>Pterygota</taxon>
        <taxon>Neoptera</taxon>
        <taxon>Endopterygota</taxon>
        <taxon>Diptera</taxon>
        <taxon>Nematocera</taxon>
        <taxon>Culicoidea</taxon>
        <taxon>Culicidae</taxon>
        <taxon>Anophelinae</taxon>
        <taxon>Anopheles</taxon>
    </lineage>
</organism>
<reference evidence="2" key="1">
    <citation type="submission" date="2024-04" db="UniProtKB">
        <authorList>
            <consortium name="EnsemblMetazoa"/>
        </authorList>
    </citation>
    <scope>IDENTIFICATION</scope>
    <source>
        <strain evidence="2">EBRO</strain>
    </source>
</reference>
<accession>A0AAG5DVC8</accession>
<sequence length="201" mass="22611">SDQNESTFVSGSCLQPRDARIRTFLLAAPQCVTLKEAGTRQRSRKRDKSNETKKKKQNKTTLSIEANCFCCCRTTVDWPCEFRFPGCSAPCDNELGESSPAGWRLTPHGLRLIVYYLCLFHYETLHYGEVVPVHRGGYEPLYPSRFILFSGTSIWPLEVPRPDVPGGSSYRSSWCFSRAPIRQEIASTNQLVSCACTTATL</sequence>
<keyword evidence="3" id="KW-1185">Reference proteome</keyword>
<evidence type="ECO:0000313" key="3">
    <source>
        <dbReference type="Proteomes" id="UP000075880"/>
    </source>
</evidence>
<dbReference type="EnsemblMetazoa" id="ENSAATROPT016782">
    <property type="protein sequence ID" value="ENSAATROPP014769"/>
    <property type="gene ID" value="ENSAATROPG013741"/>
</dbReference>
<dbReference type="Proteomes" id="UP000075880">
    <property type="component" value="Unassembled WGS sequence"/>
</dbReference>
<feature type="region of interest" description="Disordered" evidence="1">
    <location>
        <begin position="37"/>
        <end position="58"/>
    </location>
</feature>